<evidence type="ECO:0000313" key="2">
    <source>
        <dbReference type="Proteomes" id="UP000287746"/>
    </source>
</evidence>
<reference evidence="1 2" key="1">
    <citation type="submission" date="2018-07" db="EMBL/GenBank/DDBJ databases">
        <title>Genomic and Epidemiologic Investigation of an Indolent Hospital Outbreak.</title>
        <authorList>
            <person name="Johnson R.C."/>
            <person name="Deming C."/>
            <person name="Conlan S."/>
            <person name="Zellmer C.J."/>
            <person name="Michelin A.V."/>
            <person name="Lee-Lin S."/>
            <person name="Thomas P.J."/>
            <person name="Park M."/>
            <person name="Weingarten R.A."/>
            <person name="Less J."/>
            <person name="Dekker J.P."/>
            <person name="Frank K.M."/>
            <person name="Musser K.A."/>
            <person name="Mcquiston J.R."/>
            <person name="Henderson D.K."/>
            <person name="Lau A.F."/>
            <person name="Palmore T.N."/>
            <person name="Segre J.A."/>
        </authorList>
    </citation>
    <scope>NUCLEOTIDE SEQUENCE [LARGE SCALE GENOMIC DNA]</scope>
    <source>
        <strain evidence="1 2">SK-CDC1_0717</strain>
    </source>
</reference>
<dbReference type="RefSeq" id="WP_126005303.1">
    <property type="nucleotide sequence ID" value="NZ_QQYZ01000020.1"/>
</dbReference>
<dbReference type="AlphaFoldDB" id="A0A430G021"/>
<proteinExistence type="predicted"/>
<comment type="caution">
    <text evidence="1">The sequence shown here is derived from an EMBL/GenBank/DDBJ whole genome shotgun (WGS) entry which is preliminary data.</text>
</comment>
<organism evidence="1 2">
    <name type="scientific">Sphingomonas koreensis</name>
    <dbReference type="NCBI Taxonomy" id="93064"/>
    <lineage>
        <taxon>Bacteria</taxon>
        <taxon>Pseudomonadati</taxon>
        <taxon>Pseudomonadota</taxon>
        <taxon>Alphaproteobacteria</taxon>
        <taxon>Sphingomonadales</taxon>
        <taxon>Sphingomonadaceae</taxon>
        <taxon>Sphingomonas</taxon>
    </lineage>
</organism>
<accession>A0A430G021</accession>
<sequence length="158" mass="17995">MPNYVYSGFTVAGDRSELDRFRRMMFRPVTEADTGALPRTEMIFDFNGIIPMPPEGERQGYERWATEHWGTKWNAFDLDTQVSEDLIWFQFTTAWDFPTPVFEALAAEFPALVFAGSSYEDNGAFELLGEFNGANDWGPGEIEWASFDDDDDDAADDD</sequence>
<evidence type="ECO:0008006" key="3">
    <source>
        <dbReference type="Google" id="ProtNLM"/>
    </source>
</evidence>
<protein>
    <recommendedName>
        <fullName evidence="3">YubB ferredoxin-like domain-containing protein</fullName>
    </recommendedName>
</protein>
<dbReference type="Proteomes" id="UP000287746">
    <property type="component" value="Unassembled WGS sequence"/>
</dbReference>
<gene>
    <name evidence="1" type="ORF">DAH66_17425</name>
</gene>
<dbReference type="EMBL" id="QQYZ01000020">
    <property type="protein sequence ID" value="RSY79346.1"/>
    <property type="molecule type" value="Genomic_DNA"/>
</dbReference>
<evidence type="ECO:0000313" key="1">
    <source>
        <dbReference type="EMBL" id="RSY79346.1"/>
    </source>
</evidence>
<name>A0A430G021_9SPHN</name>